<gene>
    <name evidence="3" type="ordered locus">Slip_0976</name>
</gene>
<dbReference type="KEGG" id="slp:Slip_0976"/>
<dbReference type="RefSeq" id="WP_013175157.1">
    <property type="nucleotide sequence ID" value="NC_014220.1"/>
</dbReference>
<dbReference type="GO" id="GO:0035438">
    <property type="term" value="F:cyclic-di-GMP binding"/>
    <property type="evidence" value="ECO:0007669"/>
    <property type="project" value="InterPro"/>
</dbReference>
<feature type="domain" description="Type III secretion system flagellar brake protein YcgR PilZN" evidence="2">
    <location>
        <begin position="8"/>
        <end position="88"/>
    </location>
</feature>
<dbReference type="SUPFAM" id="SSF141371">
    <property type="entry name" value="PilZ domain-like"/>
    <property type="match status" value="1"/>
</dbReference>
<protein>
    <submittedName>
        <fullName evidence="3">Type IV pilus assembly PilZ</fullName>
    </submittedName>
</protein>
<dbReference type="Pfam" id="PF07238">
    <property type="entry name" value="PilZ"/>
    <property type="match status" value="1"/>
</dbReference>
<feature type="domain" description="PilZ" evidence="1">
    <location>
        <begin position="97"/>
        <end position="205"/>
    </location>
</feature>
<reference evidence="3 4" key="2">
    <citation type="journal article" date="2010" name="Stand. Genomic Sci.">
        <title>Complete genome sequence of Syntrophothermus lipocalidus type strain (TGB-C1).</title>
        <authorList>
            <person name="Djao O.D."/>
            <person name="Zhang X."/>
            <person name="Lucas S."/>
            <person name="Lapidus A."/>
            <person name="Del Rio T.G."/>
            <person name="Nolan M."/>
            <person name="Tice H."/>
            <person name="Cheng J.F."/>
            <person name="Han C."/>
            <person name="Tapia R."/>
            <person name="Goodwin L."/>
            <person name="Pitluck S."/>
            <person name="Liolios K."/>
            <person name="Ivanova N."/>
            <person name="Mavromatis K."/>
            <person name="Mikhailova N."/>
            <person name="Ovchinnikova G."/>
            <person name="Pati A."/>
            <person name="Brambilla E."/>
            <person name="Chen A."/>
            <person name="Palaniappan K."/>
            <person name="Land M."/>
            <person name="Hauser L."/>
            <person name="Chang Y.J."/>
            <person name="Jeffries C.D."/>
            <person name="Rohde M."/>
            <person name="Sikorski J."/>
            <person name="Spring S."/>
            <person name="Goker M."/>
            <person name="Detter J.C."/>
            <person name="Woyke T."/>
            <person name="Bristow J."/>
            <person name="Eisen J.A."/>
            <person name="Markowitz V."/>
            <person name="Hugenholtz P."/>
            <person name="Kyrpides N.C."/>
            <person name="Klenk H.P."/>
        </authorList>
    </citation>
    <scope>NUCLEOTIDE SEQUENCE [LARGE SCALE GENOMIC DNA]</scope>
    <source>
        <strain evidence="4">DSM 12680 / TGB-C1</strain>
    </source>
</reference>
<dbReference type="EMBL" id="CP002048">
    <property type="protein sequence ID" value="ADI01755.1"/>
    <property type="molecule type" value="Genomic_DNA"/>
</dbReference>
<accession>D7CM20</accession>
<evidence type="ECO:0000259" key="1">
    <source>
        <dbReference type="Pfam" id="PF07238"/>
    </source>
</evidence>
<dbReference type="HOGENOM" id="CLU_086342_0_1_9"/>
<dbReference type="STRING" id="643648.Slip_0976"/>
<reference evidence="4" key="1">
    <citation type="journal article" date="2010" name="Stand. Genomic Sci.">
        <title>Complete genome sequence of Syntrophothermus lipocalidus type strain (TGB-C1T).</title>
        <authorList>
            <consortium name="US DOE Joint Genome Institute (JGI-PGF)"/>
            <person name="Djao O."/>
            <person name="Zhang X."/>
            <person name="Lucas S."/>
            <person name="Lapidus A."/>
            <person name="Glavina Del Rio T."/>
            <person name="Nolan M."/>
            <person name="Tice H."/>
            <person name="Cheng J."/>
            <person name="Han C."/>
            <person name="Tapia R."/>
            <person name="Goodwin L."/>
            <person name="Pitluck S."/>
            <person name="Liolios K."/>
            <person name="Ivanova N."/>
            <person name="Mavromatis K."/>
            <person name="Mikhailova N."/>
            <person name="Ovchinnikova G."/>
            <person name="Pati A."/>
            <person name="Brambilla E."/>
            <person name="Chen A."/>
            <person name="Palaniappan K."/>
            <person name="Land M."/>
            <person name="Hauser L."/>
            <person name="Chang Y."/>
            <person name="Jeffries C."/>
            <person name="Rohde M."/>
            <person name="Sikorski J."/>
            <person name="Spring S."/>
            <person name="Goker M."/>
            <person name="Detter J."/>
            <person name="Woyke T."/>
            <person name="Bristow J."/>
            <person name="Eisen J."/>
            <person name="Markowitz V."/>
            <person name="Hugenholtz P."/>
            <person name="Kyrpides N."/>
            <person name="Klenk H."/>
        </authorList>
    </citation>
    <scope>NUCLEOTIDE SEQUENCE [LARGE SCALE GENOMIC DNA]</scope>
    <source>
        <strain evidence="4">DSM 12680 / TGB-C1</strain>
    </source>
</reference>
<keyword evidence="4" id="KW-1185">Reference proteome</keyword>
<evidence type="ECO:0000313" key="3">
    <source>
        <dbReference type="EMBL" id="ADI01755.1"/>
    </source>
</evidence>
<dbReference type="Proteomes" id="UP000000378">
    <property type="component" value="Chromosome"/>
</dbReference>
<dbReference type="InterPro" id="IPR009875">
    <property type="entry name" value="PilZ_domain"/>
</dbReference>
<dbReference type="Pfam" id="PF12945">
    <property type="entry name" value="PilZNR"/>
    <property type="match status" value="1"/>
</dbReference>
<name>D7CM20_SYNLT</name>
<dbReference type="eggNOG" id="COG5581">
    <property type="taxonomic scope" value="Bacteria"/>
</dbReference>
<evidence type="ECO:0000313" key="4">
    <source>
        <dbReference type="Proteomes" id="UP000000378"/>
    </source>
</evidence>
<proteinExistence type="predicted"/>
<organism evidence="3 4">
    <name type="scientific">Syntrophothermus lipocalidus (strain DSM 12680 / TGB-C1)</name>
    <dbReference type="NCBI Taxonomy" id="643648"/>
    <lineage>
        <taxon>Bacteria</taxon>
        <taxon>Bacillati</taxon>
        <taxon>Bacillota</taxon>
        <taxon>Clostridia</taxon>
        <taxon>Eubacteriales</taxon>
        <taxon>Syntrophomonadaceae</taxon>
        <taxon>Syntrophothermus</taxon>
    </lineage>
</organism>
<dbReference type="Gene3D" id="2.40.10.220">
    <property type="entry name" value="predicted glycosyltransferase like domains"/>
    <property type="match status" value="1"/>
</dbReference>
<evidence type="ECO:0000259" key="2">
    <source>
        <dbReference type="Pfam" id="PF12945"/>
    </source>
</evidence>
<dbReference type="AlphaFoldDB" id="D7CM20"/>
<dbReference type="InterPro" id="IPR009926">
    <property type="entry name" value="T3SS_YcgR_PilZN"/>
</dbReference>
<sequence length="216" mass="25041">MDSRDLRINQLVEIETDMPAYKGVYPSRVEEVVEEGVCLAVPIKHGALIPLRIGDVVRVYFMQDQEVYCLKTDIIARKQNRVPVVVLAHSQDVEKVQRRNWVRIEIGLPVTFYFSDGQFEKVEEGRTLNLSGGGVLFVTRADWLRIGSRIRIRLELPEREPFISPAIVRRIVPPEEKESRGYRVACEFVDIKEGQRDALVKFIFEVQRERLKKGLY</sequence>